<sequence length="67" mass="7440">MNADHRPCLHAINASLTPLDRVIFVMSQFLARSAKAWIEIVFRVKDKEFAASELAAMRGAVGPKSVR</sequence>
<protein>
    <submittedName>
        <fullName evidence="1">Uncharacterized protein</fullName>
    </submittedName>
</protein>
<comment type="caution">
    <text evidence="1">The sequence shown here is derived from an EMBL/GenBank/DDBJ whole genome shotgun (WGS) entry which is preliminary data.</text>
</comment>
<accession>A0A1D1VTI4</accession>
<organism evidence="1 2">
    <name type="scientific">Ramazzottius varieornatus</name>
    <name type="common">Water bear</name>
    <name type="synonym">Tardigrade</name>
    <dbReference type="NCBI Taxonomy" id="947166"/>
    <lineage>
        <taxon>Eukaryota</taxon>
        <taxon>Metazoa</taxon>
        <taxon>Ecdysozoa</taxon>
        <taxon>Tardigrada</taxon>
        <taxon>Eutardigrada</taxon>
        <taxon>Parachela</taxon>
        <taxon>Hypsibioidea</taxon>
        <taxon>Ramazzottiidae</taxon>
        <taxon>Ramazzottius</taxon>
    </lineage>
</organism>
<reference evidence="1 2" key="1">
    <citation type="journal article" date="2016" name="Nat. Commun.">
        <title>Extremotolerant tardigrade genome and improved radiotolerance of human cultured cells by tardigrade-unique protein.</title>
        <authorList>
            <person name="Hashimoto T."/>
            <person name="Horikawa D.D."/>
            <person name="Saito Y."/>
            <person name="Kuwahara H."/>
            <person name="Kozuka-Hata H."/>
            <person name="Shin-I T."/>
            <person name="Minakuchi Y."/>
            <person name="Ohishi K."/>
            <person name="Motoyama A."/>
            <person name="Aizu T."/>
            <person name="Enomoto A."/>
            <person name="Kondo K."/>
            <person name="Tanaka S."/>
            <person name="Hara Y."/>
            <person name="Koshikawa S."/>
            <person name="Sagara H."/>
            <person name="Miura T."/>
            <person name="Yokobori S."/>
            <person name="Miyagawa K."/>
            <person name="Suzuki Y."/>
            <person name="Kubo T."/>
            <person name="Oyama M."/>
            <person name="Kohara Y."/>
            <person name="Fujiyama A."/>
            <person name="Arakawa K."/>
            <person name="Katayama T."/>
            <person name="Toyoda A."/>
            <person name="Kunieda T."/>
        </authorList>
    </citation>
    <scope>NUCLEOTIDE SEQUENCE [LARGE SCALE GENOMIC DNA]</scope>
    <source>
        <strain evidence="1 2">YOKOZUNA-1</strain>
    </source>
</reference>
<proteinExistence type="predicted"/>
<name>A0A1D1VTI4_RAMVA</name>
<dbReference type="AlphaFoldDB" id="A0A1D1VTI4"/>
<keyword evidence="2" id="KW-1185">Reference proteome</keyword>
<dbReference type="EMBL" id="BDGG01000010">
    <property type="protein sequence ID" value="GAV04281.1"/>
    <property type="molecule type" value="Genomic_DNA"/>
</dbReference>
<dbReference type="Proteomes" id="UP000186922">
    <property type="component" value="Unassembled WGS sequence"/>
</dbReference>
<evidence type="ECO:0000313" key="1">
    <source>
        <dbReference type="EMBL" id="GAV04281.1"/>
    </source>
</evidence>
<gene>
    <name evidence="1" type="primary">RvY_14584-1</name>
    <name evidence="1" type="synonym">RvY_14584.1</name>
    <name evidence="1" type="ORF">RvY_14584</name>
</gene>
<evidence type="ECO:0000313" key="2">
    <source>
        <dbReference type="Proteomes" id="UP000186922"/>
    </source>
</evidence>